<evidence type="ECO:0000313" key="3">
    <source>
        <dbReference type="Proteomes" id="UP000220158"/>
    </source>
</evidence>
<reference evidence="2 3" key="1">
    <citation type="submission" date="2015-04" db="EMBL/GenBank/DDBJ databases">
        <authorList>
            <consortium name="Pathogen Informatics"/>
        </authorList>
    </citation>
    <scope>NUCLEOTIDE SEQUENCE [LARGE SCALE GENOMIC DNA]</scope>
    <source>
        <strain evidence="2 3">SGS1</strain>
    </source>
</reference>
<name>A0A1J1GKQ9_PLARL</name>
<keyword evidence="1" id="KW-0472">Membrane</keyword>
<protein>
    <recommendedName>
        <fullName evidence="4">Gametocyte associated protein</fullName>
    </recommendedName>
</protein>
<dbReference type="Pfam" id="PF09216">
    <property type="entry name" value="Pfg27"/>
    <property type="match status" value="1"/>
</dbReference>
<dbReference type="Gene3D" id="1.10.3030.10">
    <property type="entry name" value="Gametocyte protein Pfg27"/>
    <property type="match status" value="1"/>
</dbReference>
<gene>
    <name evidence="2" type="ORF">PRELSG_0015400</name>
</gene>
<evidence type="ECO:0000256" key="1">
    <source>
        <dbReference type="SAM" id="Phobius"/>
    </source>
</evidence>
<dbReference type="EMBL" id="CVMU01000481">
    <property type="protein sequence ID" value="CRG85804.1"/>
    <property type="molecule type" value="Genomic_DNA"/>
</dbReference>
<dbReference type="VEuPathDB" id="PlasmoDB:PRELSG_0015400"/>
<dbReference type="SUPFAM" id="SSF89162">
    <property type="entry name" value="Gametocyte protein Pfg27"/>
    <property type="match status" value="1"/>
</dbReference>
<sequence length="250" mass="28835">MKNLKVLYFFSILCFSLYITLLYKVNLFVTIPNDILHKFDLKICHKKERNLAEGSSLGLNRKRKHDGSLTYDESLSVSTAGDIEFLALKLSTQKVVDNFGGLNEDAMNNIGIFCNIILPLLRTYKIIYSEEKIRNMAMRIICRIREIFSDGPLTTDQINCRLKLYMFENVLSYHVLKEASCKSNEEERNRVIDDIDSIKGLVNNTFNDSKVVLQEHMVNSMALRISESIRDLFDELYPNELGSAKNERTN</sequence>
<keyword evidence="3" id="KW-1185">Reference proteome</keyword>
<evidence type="ECO:0008006" key="4">
    <source>
        <dbReference type="Google" id="ProtNLM"/>
    </source>
</evidence>
<dbReference type="RefSeq" id="XP_028531357.1">
    <property type="nucleotide sequence ID" value="XM_028677845.1"/>
</dbReference>
<dbReference type="AlphaFoldDB" id="A0A1J1GKQ9"/>
<dbReference type="InterPro" id="IPR036469">
    <property type="entry name" value="Pfg27_sf"/>
</dbReference>
<evidence type="ECO:0000313" key="2">
    <source>
        <dbReference type="EMBL" id="CRG85804.1"/>
    </source>
</evidence>
<feature type="transmembrane region" description="Helical" evidence="1">
    <location>
        <begin position="6"/>
        <end position="23"/>
    </location>
</feature>
<dbReference type="InterPro" id="IPR015299">
    <property type="entry name" value="Gamete_antigen_PLAspp"/>
</dbReference>
<proteinExistence type="predicted"/>
<organism evidence="2 3">
    <name type="scientific">Plasmodium relictum</name>
    <dbReference type="NCBI Taxonomy" id="85471"/>
    <lineage>
        <taxon>Eukaryota</taxon>
        <taxon>Sar</taxon>
        <taxon>Alveolata</taxon>
        <taxon>Apicomplexa</taxon>
        <taxon>Aconoidasida</taxon>
        <taxon>Haemosporida</taxon>
        <taxon>Plasmodiidae</taxon>
        <taxon>Plasmodium</taxon>
        <taxon>Plasmodium (Haemamoeba)</taxon>
    </lineage>
</organism>
<dbReference type="KEGG" id="prel:PRELSG_0015400"/>
<dbReference type="Proteomes" id="UP000220158">
    <property type="component" value="Unassembled WGS sequence"/>
</dbReference>
<keyword evidence="1" id="KW-0812">Transmembrane</keyword>
<dbReference type="GeneID" id="39734077"/>
<accession>A0A1J1GKQ9</accession>
<keyword evidence="1" id="KW-1133">Transmembrane helix</keyword>